<dbReference type="PANTHER" id="PTHR30502:SF0">
    <property type="entry name" value="PHOSPHOENOLPYRUVATE CARBOXYLASE FAMILY PROTEIN"/>
    <property type="match status" value="1"/>
</dbReference>
<dbReference type="Gene3D" id="3.20.20.60">
    <property type="entry name" value="Phosphoenolpyruvate-binding domains"/>
    <property type="match status" value="1"/>
</dbReference>
<dbReference type="AlphaFoldDB" id="A0AAC9RGJ9"/>
<dbReference type="EMBL" id="CP017603">
    <property type="protein sequence ID" value="AOY76100.1"/>
    <property type="molecule type" value="Genomic_DNA"/>
</dbReference>
<dbReference type="PANTHER" id="PTHR30502">
    <property type="entry name" value="2-KETO-3-DEOXY-L-RHAMNONATE ALDOLASE"/>
    <property type="match status" value="1"/>
</dbReference>
<name>A0AAC9RGJ9_9CLOT</name>
<comment type="similarity">
    <text evidence="1">Belongs to the HpcH/HpaI aldolase family.</text>
</comment>
<dbReference type="Pfam" id="PF03328">
    <property type="entry name" value="HpcH_HpaI"/>
    <property type="match status" value="1"/>
</dbReference>
<keyword evidence="2" id="KW-0479">Metal-binding</keyword>
<dbReference type="GO" id="GO:0005737">
    <property type="term" value="C:cytoplasm"/>
    <property type="evidence" value="ECO:0007669"/>
    <property type="project" value="TreeGrafter"/>
</dbReference>
<evidence type="ECO:0000313" key="6">
    <source>
        <dbReference type="EMBL" id="ARE86464.1"/>
    </source>
</evidence>
<evidence type="ECO:0000313" key="5">
    <source>
        <dbReference type="EMBL" id="AOY76100.1"/>
    </source>
</evidence>
<accession>A0AAC9RGJ9</accession>
<dbReference type="Proteomes" id="UP000192478">
    <property type="component" value="Chromosome"/>
</dbReference>
<dbReference type="InterPro" id="IPR015813">
    <property type="entry name" value="Pyrv/PenolPyrv_kinase-like_dom"/>
</dbReference>
<dbReference type="KEGG" id="cfm:BJL90_09415"/>
<dbReference type="EMBL" id="CP020559">
    <property type="protein sequence ID" value="ARE86464.1"/>
    <property type="molecule type" value="Genomic_DNA"/>
</dbReference>
<evidence type="ECO:0000256" key="3">
    <source>
        <dbReference type="ARBA" id="ARBA00023239"/>
    </source>
</evidence>
<evidence type="ECO:0000259" key="4">
    <source>
        <dbReference type="Pfam" id="PF03328"/>
    </source>
</evidence>
<dbReference type="GO" id="GO:0046872">
    <property type="term" value="F:metal ion binding"/>
    <property type="evidence" value="ECO:0007669"/>
    <property type="project" value="UniProtKB-KW"/>
</dbReference>
<reference evidence="6 8" key="2">
    <citation type="submission" date="2017-03" db="EMBL/GenBank/DDBJ databases">
        <title>Complete sequence of Clostridium formicaceticum DSM 92.</title>
        <authorList>
            <person name="Poehlein A."/>
            <person name="Karl M."/>
            <person name="Bengelsdorf F.R."/>
            <person name="Duerre P."/>
            <person name="Daniel R."/>
        </authorList>
    </citation>
    <scope>NUCLEOTIDE SEQUENCE [LARGE SCALE GENOMIC DNA]</scope>
    <source>
        <strain evidence="6 8">DSM 92</strain>
    </source>
</reference>
<dbReference type="InterPro" id="IPR040442">
    <property type="entry name" value="Pyrv_kinase-like_dom_sf"/>
</dbReference>
<gene>
    <name evidence="6" type="primary">hpcH</name>
    <name evidence="5" type="ORF">BJL90_09415</name>
    <name evidence="6" type="ORF">CLFO_07860</name>
</gene>
<feature type="domain" description="HpcH/HpaI aldolase/citrate lyase" evidence="4">
    <location>
        <begin position="19"/>
        <end position="239"/>
    </location>
</feature>
<evidence type="ECO:0000313" key="7">
    <source>
        <dbReference type="Proteomes" id="UP000177894"/>
    </source>
</evidence>
<proteinExistence type="inferred from homology"/>
<organism evidence="6 8">
    <name type="scientific">Clostridium formicaceticum</name>
    <dbReference type="NCBI Taxonomy" id="1497"/>
    <lineage>
        <taxon>Bacteria</taxon>
        <taxon>Bacillati</taxon>
        <taxon>Bacillota</taxon>
        <taxon>Clostridia</taxon>
        <taxon>Eubacteriales</taxon>
        <taxon>Clostridiaceae</taxon>
        <taxon>Clostridium</taxon>
    </lineage>
</organism>
<dbReference type="EC" id="4.1.2.52" evidence="6"/>
<dbReference type="GO" id="GO:0016832">
    <property type="term" value="F:aldehyde-lyase activity"/>
    <property type="evidence" value="ECO:0007669"/>
    <property type="project" value="TreeGrafter"/>
</dbReference>
<evidence type="ECO:0000313" key="8">
    <source>
        <dbReference type="Proteomes" id="UP000192478"/>
    </source>
</evidence>
<dbReference type="InterPro" id="IPR050251">
    <property type="entry name" value="HpcH-HpaI_aldolase"/>
</dbReference>
<evidence type="ECO:0000256" key="1">
    <source>
        <dbReference type="ARBA" id="ARBA00005568"/>
    </source>
</evidence>
<protein>
    <submittedName>
        <fullName evidence="5 6">Aldolase</fullName>
        <ecNumber evidence="6">4.1.2.52</ecNumber>
    </submittedName>
</protein>
<evidence type="ECO:0000256" key="2">
    <source>
        <dbReference type="ARBA" id="ARBA00022723"/>
    </source>
</evidence>
<keyword evidence="3 6" id="KW-0456">Lyase</keyword>
<dbReference type="InterPro" id="IPR005000">
    <property type="entry name" value="Aldolase/citrate-lyase_domain"/>
</dbReference>
<dbReference type="Proteomes" id="UP000177894">
    <property type="component" value="Chromosome"/>
</dbReference>
<sequence length="254" mass="27787">MGNLIQQKLTQGQSVVGPFMKLPSTAVVEIMGLAGFDYIIIDCEHGPLNILQAEEMVRAAELTGISSVIRVADKDPVMISRALDIGATAVQVPQICCKKDAEDVVKAAKFAPLGERGVCRYVRAAKYTAIDKQEYFKKANKETMVIIHIEGEEGVNNIDEILSVEGIDVIFLGPYDLSQSLGVPGEVENLKVIEKMKEVAKKAKEKNVAVGTFVDHADAAAKWMALGVQYISYSVDVGILYEKCREVVKQIKIE</sequence>
<dbReference type="SUPFAM" id="SSF51621">
    <property type="entry name" value="Phosphoenolpyruvate/pyruvate domain"/>
    <property type="match status" value="1"/>
</dbReference>
<dbReference type="RefSeq" id="WP_070967037.1">
    <property type="nucleotide sequence ID" value="NZ_CP017603.1"/>
</dbReference>
<reference evidence="5 7" key="1">
    <citation type="submission" date="2016-10" db="EMBL/GenBank/DDBJ databases">
        <title>Complete Genome Sequence of Acetogen Clostridium formicoaceticum ATCC 27076.</title>
        <authorList>
            <person name="Bao T."/>
            <person name="Cheng C."/>
            <person name="Zhao J."/>
            <person name="Yang S.-T."/>
            <person name="Wang J."/>
            <person name="Wang M."/>
        </authorList>
    </citation>
    <scope>NUCLEOTIDE SEQUENCE [LARGE SCALE GENOMIC DNA]</scope>
    <source>
        <strain evidence="5 7">ATCC 27076</strain>
    </source>
</reference>
<keyword evidence="7" id="KW-1185">Reference proteome</keyword>